<sequence>MDIKRGDIWYIESGYTVGSEQRAGRPAIVVSNDRNNQYSGTIEVVYLTTQPKREMPTHVAISSLSRESIALCEQITSVSTERFGSRRGCVTTEEMEDIEEAMLISLGLTPHAAPELQNKTPPMLETRLAESEARCAVLQQMYDSLLSKLLNA</sequence>
<dbReference type="PANTHER" id="PTHR33988:SF2">
    <property type="entry name" value="ENDORIBONUCLEASE MAZF"/>
    <property type="match status" value="1"/>
</dbReference>
<proteinExistence type="predicted"/>
<dbReference type="EMBL" id="BK014655">
    <property type="protein sequence ID" value="DAD66162.1"/>
    <property type="molecule type" value="Genomic_DNA"/>
</dbReference>
<accession>A0A8S5L8R8</accession>
<dbReference type="GO" id="GO:0016075">
    <property type="term" value="P:rRNA catabolic process"/>
    <property type="evidence" value="ECO:0007669"/>
    <property type="project" value="TreeGrafter"/>
</dbReference>
<dbReference type="PANTHER" id="PTHR33988">
    <property type="entry name" value="ENDORIBONUCLEASE MAZF-RELATED"/>
    <property type="match status" value="1"/>
</dbReference>
<dbReference type="GO" id="GO:0004521">
    <property type="term" value="F:RNA endonuclease activity"/>
    <property type="evidence" value="ECO:0007669"/>
    <property type="project" value="TreeGrafter"/>
</dbReference>
<organism evidence="1">
    <name type="scientific">Siphoviridae sp. ctjfQ5</name>
    <dbReference type="NCBI Taxonomy" id="2823594"/>
    <lineage>
        <taxon>Viruses</taxon>
        <taxon>Duplodnaviria</taxon>
        <taxon>Heunggongvirae</taxon>
        <taxon>Uroviricota</taxon>
        <taxon>Caudoviricetes</taxon>
    </lineage>
</organism>
<protein>
    <submittedName>
        <fullName evidence="1">PemK-like protein</fullName>
    </submittedName>
</protein>
<name>A0A8S5L8R8_9CAUD</name>
<reference evidence="1" key="1">
    <citation type="journal article" date="2021" name="Proc. Natl. Acad. Sci. U.S.A.">
        <title>A Catalog of Tens of Thousands of Viruses from Human Metagenomes Reveals Hidden Associations with Chronic Diseases.</title>
        <authorList>
            <person name="Tisza M.J."/>
            <person name="Buck C.B."/>
        </authorList>
    </citation>
    <scope>NUCLEOTIDE SEQUENCE</scope>
    <source>
        <strain evidence="1">CtjfQ5</strain>
    </source>
</reference>
<dbReference type="InterPro" id="IPR003477">
    <property type="entry name" value="PemK-like"/>
</dbReference>
<dbReference type="InterPro" id="IPR011067">
    <property type="entry name" value="Plasmid_toxin/cell-grow_inhib"/>
</dbReference>
<dbReference type="GO" id="GO:0003677">
    <property type="term" value="F:DNA binding"/>
    <property type="evidence" value="ECO:0007669"/>
    <property type="project" value="InterPro"/>
</dbReference>
<dbReference type="Gene3D" id="2.30.30.110">
    <property type="match status" value="1"/>
</dbReference>
<dbReference type="GO" id="GO:0006402">
    <property type="term" value="P:mRNA catabolic process"/>
    <property type="evidence" value="ECO:0007669"/>
    <property type="project" value="TreeGrafter"/>
</dbReference>
<dbReference type="SUPFAM" id="SSF50118">
    <property type="entry name" value="Cell growth inhibitor/plasmid maintenance toxic component"/>
    <property type="match status" value="1"/>
</dbReference>
<dbReference type="Pfam" id="PF02452">
    <property type="entry name" value="PemK_toxin"/>
    <property type="match status" value="1"/>
</dbReference>
<evidence type="ECO:0000313" key="1">
    <source>
        <dbReference type="EMBL" id="DAD66162.1"/>
    </source>
</evidence>